<keyword evidence="1" id="KW-0472">Membrane</keyword>
<keyword evidence="1" id="KW-0812">Transmembrane</keyword>
<accession>A0ABP9TL71</accession>
<sequence length="97" mass="10239">MVQVVGSGKMFRLGLVLAIFGAVFQVFASPLLNWMINENSFSNPGLGIALGFIAVIQQGAFLGGLFLLAGSFVVRSAEEAVAAVHNKNGFTEHSPQD</sequence>
<dbReference type="RefSeq" id="WP_210101589.1">
    <property type="nucleotide sequence ID" value="NZ_BAABLK010000027.1"/>
</dbReference>
<name>A0ABP9TL71_9MICC</name>
<organism evidence="2 3">
    <name type="scientific">Paeniglutamicibacter antarcticus</name>
    <dbReference type="NCBI Taxonomy" id="494023"/>
    <lineage>
        <taxon>Bacteria</taxon>
        <taxon>Bacillati</taxon>
        <taxon>Actinomycetota</taxon>
        <taxon>Actinomycetes</taxon>
        <taxon>Micrococcales</taxon>
        <taxon>Micrococcaceae</taxon>
        <taxon>Paeniglutamicibacter</taxon>
    </lineage>
</organism>
<protein>
    <submittedName>
        <fullName evidence="2">Uncharacterized protein</fullName>
    </submittedName>
</protein>
<evidence type="ECO:0000256" key="1">
    <source>
        <dbReference type="SAM" id="Phobius"/>
    </source>
</evidence>
<dbReference type="EMBL" id="BAABLK010000027">
    <property type="protein sequence ID" value="GAA5227171.1"/>
    <property type="molecule type" value="Genomic_DNA"/>
</dbReference>
<gene>
    <name evidence="2" type="ORF">GCM10025778_17040</name>
</gene>
<evidence type="ECO:0000313" key="2">
    <source>
        <dbReference type="EMBL" id="GAA5227171.1"/>
    </source>
</evidence>
<reference evidence="3" key="1">
    <citation type="journal article" date="2019" name="Int. J. Syst. Evol. Microbiol.">
        <title>The Global Catalogue of Microorganisms (GCM) 10K type strain sequencing project: providing services to taxonomists for standard genome sequencing and annotation.</title>
        <authorList>
            <consortium name="The Broad Institute Genomics Platform"/>
            <consortium name="The Broad Institute Genome Sequencing Center for Infectious Disease"/>
            <person name="Wu L."/>
            <person name="Ma J."/>
        </authorList>
    </citation>
    <scope>NUCLEOTIDE SEQUENCE [LARGE SCALE GENOMIC DNA]</scope>
    <source>
        <strain evidence="3">JCM 18952</strain>
    </source>
</reference>
<dbReference type="Proteomes" id="UP001501257">
    <property type="component" value="Unassembled WGS sequence"/>
</dbReference>
<keyword evidence="1" id="KW-1133">Transmembrane helix</keyword>
<proteinExistence type="predicted"/>
<comment type="caution">
    <text evidence="2">The sequence shown here is derived from an EMBL/GenBank/DDBJ whole genome shotgun (WGS) entry which is preliminary data.</text>
</comment>
<feature type="transmembrane region" description="Helical" evidence="1">
    <location>
        <begin position="44"/>
        <end position="68"/>
    </location>
</feature>
<keyword evidence="3" id="KW-1185">Reference proteome</keyword>
<evidence type="ECO:0000313" key="3">
    <source>
        <dbReference type="Proteomes" id="UP001501257"/>
    </source>
</evidence>